<gene>
    <name evidence="1" type="ORF">BCR32DRAFT_216077</name>
</gene>
<reference evidence="1 2" key="1">
    <citation type="submission" date="2016-08" db="EMBL/GenBank/DDBJ databases">
        <title>A Parts List for Fungal Cellulosomes Revealed by Comparative Genomics.</title>
        <authorList>
            <consortium name="DOE Joint Genome Institute"/>
            <person name="Haitjema C.H."/>
            <person name="Gilmore S.P."/>
            <person name="Henske J.K."/>
            <person name="Solomon K.V."/>
            <person name="De Groot R."/>
            <person name="Kuo A."/>
            <person name="Mondo S.J."/>
            <person name="Salamov A.A."/>
            <person name="Labutti K."/>
            <person name="Zhao Z."/>
            <person name="Chiniquy J."/>
            <person name="Barry K."/>
            <person name="Brewer H.M."/>
            <person name="Purvine S.O."/>
            <person name="Wright A.T."/>
            <person name="Boxma B."/>
            <person name="Van Alen T."/>
            <person name="Hackstein J.H."/>
            <person name="Baker S.E."/>
            <person name="Grigoriev I.V."/>
            <person name="O'Malley M.A."/>
        </authorList>
    </citation>
    <scope>NUCLEOTIDE SEQUENCE [LARGE SCALE GENOMIC DNA]</scope>
    <source>
        <strain evidence="1 2">S4</strain>
    </source>
</reference>
<evidence type="ECO:0000313" key="1">
    <source>
        <dbReference type="EMBL" id="ORX86574.1"/>
    </source>
</evidence>
<dbReference type="PANTHER" id="PTHR40050:SF1">
    <property type="entry name" value="INNER SPORE COAT PROTEIN H"/>
    <property type="match status" value="1"/>
</dbReference>
<dbReference type="PANTHER" id="PTHR40050">
    <property type="entry name" value="INNER SPORE COAT PROTEIN H"/>
    <property type="match status" value="1"/>
</dbReference>
<evidence type="ECO:0008006" key="3">
    <source>
        <dbReference type="Google" id="ProtNLM"/>
    </source>
</evidence>
<name>A0A1Y1XMJ9_9FUNG</name>
<sequence>MTFELDGEIESFDKIKFKLGGSASRMFGKSGYNIKIRGGENLHGRTQIKIRPDAREATFLRTKLCSDIHNRLGLPTVSTNYVELYINGEYVGFYHLEDAIKKSWIETEYGDVDTTTLYECKSTGNDMSAEVSGKKCLNENENVTDHSEFIQFLTALDNAKSPEDIEDIFDIDLFLTEMAFEYLVGSWDHLLLYGHNFFLYRPKDSKKWKFIINDFDGDIGQDISIGITGMVSDPITANDNLDYPNYTFKEWAHLPRHIVDVLIHNNSTRFDNILRKFVTDVFNPATLFPHIDELKKFIKPYVEKDKTPDKNGKLPGKNNEESGDFTMAHWDANSEFTTIRTLQNSRAYGLKYWILTKYRYICKNYDMECDPVYMDENYKYSVDKTVESPLKEDDWVVFDTKENLNNNNNNKDESNGSFTNTKNVWMNLVLVYAIHKIIKKIFML</sequence>
<dbReference type="InterPro" id="IPR014867">
    <property type="entry name" value="Spore_coat_CotH_CotH2/3/7"/>
</dbReference>
<dbReference type="Pfam" id="PF08757">
    <property type="entry name" value="CotH"/>
    <property type="match status" value="1"/>
</dbReference>
<dbReference type="STRING" id="1754192.A0A1Y1XMJ9"/>
<comment type="caution">
    <text evidence="1">The sequence shown here is derived from an EMBL/GenBank/DDBJ whole genome shotgun (WGS) entry which is preliminary data.</text>
</comment>
<proteinExistence type="predicted"/>
<protein>
    <recommendedName>
        <fullName evidence="3">Coth-domain-containing protein</fullName>
    </recommendedName>
</protein>
<keyword evidence="2" id="KW-1185">Reference proteome</keyword>
<dbReference type="AlphaFoldDB" id="A0A1Y1XMJ9"/>
<reference evidence="1 2" key="2">
    <citation type="submission" date="2016-08" db="EMBL/GenBank/DDBJ databases">
        <title>Pervasive Adenine N6-methylation of Active Genes in Fungi.</title>
        <authorList>
            <consortium name="DOE Joint Genome Institute"/>
            <person name="Mondo S.J."/>
            <person name="Dannebaum R.O."/>
            <person name="Kuo R.C."/>
            <person name="Labutti K."/>
            <person name="Haridas S."/>
            <person name="Kuo A."/>
            <person name="Salamov A."/>
            <person name="Ahrendt S.R."/>
            <person name="Lipzen A."/>
            <person name="Sullivan W."/>
            <person name="Andreopoulos W.B."/>
            <person name="Clum A."/>
            <person name="Lindquist E."/>
            <person name="Daum C."/>
            <person name="Ramamoorthy G.K."/>
            <person name="Gryganskyi A."/>
            <person name="Culley D."/>
            <person name="Magnuson J.K."/>
            <person name="James T.Y."/>
            <person name="O'Malley M.A."/>
            <person name="Stajich J.E."/>
            <person name="Spatafora J.W."/>
            <person name="Visel A."/>
            <person name="Grigoriev I.V."/>
        </authorList>
    </citation>
    <scope>NUCLEOTIDE SEQUENCE [LARGE SCALE GENOMIC DNA]</scope>
    <source>
        <strain evidence="1 2">S4</strain>
    </source>
</reference>
<organism evidence="1 2">
    <name type="scientific">Anaeromyces robustus</name>
    <dbReference type="NCBI Taxonomy" id="1754192"/>
    <lineage>
        <taxon>Eukaryota</taxon>
        <taxon>Fungi</taxon>
        <taxon>Fungi incertae sedis</taxon>
        <taxon>Chytridiomycota</taxon>
        <taxon>Chytridiomycota incertae sedis</taxon>
        <taxon>Neocallimastigomycetes</taxon>
        <taxon>Neocallimastigales</taxon>
        <taxon>Neocallimastigaceae</taxon>
        <taxon>Anaeromyces</taxon>
    </lineage>
</organism>
<dbReference type="OrthoDB" id="10267127at2759"/>
<dbReference type="EMBL" id="MCFG01000019">
    <property type="protein sequence ID" value="ORX86574.1"/>
    <property type="molecule type" value="Genomic_DNA"/>
</dbReference>
<dbReference type="Proteomes" id="UP000193944">
    <property type="component" value="Unassembled WGS sequence"/>
</dbReference>
<accession>A0A1Y1XMJ9</accession>
<evidence type="ECO:0000313" key="2">
    <source>
        <dbReference type="Proteomes" id="UP000193944"/>
    </source>
</evidence>